<keyword evidence="1" id="KW-0614">Plasmid</keyword>
<dbReference type="eggNOG" id="ENOG50332G6">
    <property type="taxonomic scope" value="Bacteria"/>
</dbReference>
<dbReference type="Proteomes" id="UP000019423">
    <property type="component" value="Plasmid pHsw1"/>
</dbReference>
<accession>W8F148</accession>
<evidence type="ECO:0000313" key="1">
    <source>
        <dbReference type="EMBL" id="AHJ95540.1"/>
    </source>
</evidence>
<protein>
    <submittedName>
        <fullName evidence="1">Uncharacterized protein</fullName>
    </submittedName>
</protein>
<gene>
    <name evidence="1" type="ORF">Hsw_PA0207</name>
</gene>
<geneLocation type="plasmid" evidence="1 2">
    <name>pHsw1</name>
</geneLocation>
<reference evidence="1 2" key="1">
    <citation type="submission" date="2014-01" db="EMBL/GenBank/DDBJ databases">
        <title>Complete sequence of plasmid1 of ionizing-radiation resistance bacterium Hymenobacter swuensis DY53.</title>
        <authorList>
            <person name="Jung J.-H."/>
            <person name="Jeong S.-W."/>
            <person name="Joe M.-H."/>
            <person name="Cho y.-j."/>
            <person name="Kim M.-K."/>
            <person name="Lim S.-Y."/>
        </authorList>
    </citation>
    <scope>NUCLEOTIDE SEQUENCE [LARGE SCALE GENOMIC DNA]</scope>
    <source>
        <strain evidence="1 2">DY53</strain>
        <plasmid evidence="1 2">pHsw1</plasmid>
    </source>
</reference>
<name>W8F148_9BACT</name>
<dbReference type="KEGG" id="hsw:Hsw_PA0207"/>
<keyword evidence="2" id="KW-1185">Reference proteome</keyword>
<proteinExistence type="predicted"/>
<dbReference type="PATRIC" id="fig|1227739.3.peg.233"/>
<dbReference type="AlphaFoldDB" id="W8F148"/>
<organism evidence="1 2">
    <name type="scientific">Hymenobacter swuensis DY53</name>
    <dbReference type="NCBI Taxonomy" id="1227739"/>
    <lineage>
        <taxon>Bacteria</taxon>
        <taxon>Pseudomonadati</taxon>
        <taxon>Bacteroidota</taxon>
        <taxon>Cytophagia</taxon>
        <taxon>Cytophagales</taxon>
        <taxon>Hymenobacteraceae</taxon>
        <taxon>Hymenobacter</taxon>
    </lineage>
</organism>
<dbReference type="HOGENOM" id="CLU_1728875_0_0_10"/>
<evidence type="ECO:0000313" key="2">
    <source>
        <dbReference type="Proteomes" id="UP000019423"/>
    </source>
</evidence>
<dbReference type="EMBL" id="CP007144">
    <property type="protein sequence ID" value="AHJ95540.1"/>
    <property type="molecule type" value="Genomic_DNA"/>
</dbReference>
<sequence>MPKVNFYTVRLENEEDSETDRFISRFIASHEYRPDLEVILAALEEIGAKRGALPPGDATLFRPEKDAMALPPPQAYGNLLRLYGFICSDDIMVLGGGGRKTTKKAQDGDTRPAFRMMNQVAEILKHRLANQTVWIENQQLHGAYQQMNLPG</sequence>